<keyword evidence="4" id="KW-1185">Reference proteome</keyword>
<feature type="signal peptide" evidence="1">
    <location>
        <begin position="1"/>
        <end position="17"/>
    </location>
</feature>
<dbReference type="EMBL" id="QPFP01000011">
    <property type="protein sequence ID" value="TEB33764.1"/>
    <property type="molecule type" value="Genomic_DNA"/>
</dbReference>
<feature type="domain" description="DUF7729" evidence="2">
    <location>
        <begin position="26"/>
        <end position="243"/>
    </location>
</feature>
<evidence type="ECO:0000313" key="4">
    <source>
        <dbReference type="Proteomes" id="UP000298030"/>
    </source>
</evidence>
<reference evidence="3 4" key="1">
    <citation type="journal article" date="2019" name="Nat. Ecol. Evol.">
        <title>Megaphylogeny resolves global patterns of mushroom evolution.</title>
        <authorList>
            <person name="Varga T."/>
            <person name="Krizsan K."/>
            <person name="Foldi C."/>
            <person name="Dima B."/>
            <person name="Sanchez-Garcia M."/>
            <person name="Sanchez-Ramirez S."/>
            <person name="Szollosi G.J."/>
            <person name="Szarkandi J.G."/>
            <person name="Papp V."/>
            <person name="Albert L."/>
            <person name="Andreopoulos W."/>
            <person name="Angelini C."/>
            <person name="Antonin V."/>
            <person name="Barry K.W."/>
            <person name="Bougher N.L."/>
            <person name="Buchanan P."/>
            <person name="Buyck B."/>
            <person name="Bense V."/>
            <person name="Catcheside P."/>
            <person name="Chovatia M."/>
            <person name="Cooper J."/>
            <person name="Damon W."/>
            <person name="Desjardin D."/>
            <person name="Finy P."/>
            <person name="Geml J."/>
            <person name="Haridas S."/>
            <person name="Hughes K."/>
            <person name="Justo A."/>
            <person name="Karasinski D."/>
            <person name="Kautmanova I."/>
            <person name="Kiss B."/>
            <person name="Kocsube S."/>
            <person name="Kotiranta H."/>
            <person name="LaButti K.M."/>
            <person name="Lechner B.E."/>
            <person name="Liimatainen K."/>
            <person name="Lipzen A."/>
            <person name="Lukacs Z."/>
            <person name="Mihaltcheva S."/>
            <person name="Morgado L.N."/>
            <person name="Niskanen T."/>
            <person name="Noordeloos M.E."/>
            <person name="Ohm R.A."/>
            <person name="Ortiz-Santana B."/>
            <person name="Ovrebo C."/>
            <person name="Racz N."/>
            <person name="Riley R."/>
            <person name="Savchenko A."/>
            <person name="Shiryaev A."/>
            <person name="Soop K."/>
            <person name="Spirin V."/>
            <person name="Szebenyi C."/>
            <person name="Tomsovsky M."/>
            <person name="Tulloss R.E."/>
            <person name="Uehling J."/>
            <person name="Grigoriev I.V."/>
            <person name="Vagvolgyi C."/>
            <person name="Papp T."/>
            <person name="Martin F.M."/>
            <person name="Miettinen O."/>
            <person name="Hibbett D.S."/>
            <person name="Nagy L.G."/>
        </authorList>
    </citation>
    <scope>NUCLEOTIDE SEQUENCE [LARGE SCALE GENOMIC DNA]</scope>
    <source>
        <strain evidence="3 4">FP101781</strain>
    </source>
</reference>
<name>A0A4Y7TIG5_COPMI</name>
<dbReference type="AlphaFoldDB" id="A0A4Y7TIG5"/>
<evidence type="ECO:0000259" key="2">
    <source>
        <dbReference type="Pfam" id="PF24855"/>
    </source>
</evidence>
<evidence type="ECO:0000313" key="3">
    <source>
        <dbReference type="EMBL" id="TEB33764.1"/>
    </source>
</evidence>
<proteinExistence type="predicted"/>
<dbReference type="Pfam" id="PF24855">
    <property type="entry name" value="DUF7729"/>
    <property type="match status" value="1"/>
</dbReference>
<gene>
    <name evidence="3" type="ORF">FA13DRAFT_1763389</name>
</gene>
<evidence type="ECO:0000256" key="1">
    <source>
        <dbReference type="SAM" id="SignalP"/>
    </source>
</evidence>
<protein>
    <recommendedName>
        <fullName evidence="2">DUF7729 domain-containing protein</fullName>
    </recommendedName>
</protein>
<dbReference type="OrthoDB" id="5588482at2759"/>
<accession>A0A4Y7TIG5</accession>
<comment type="caution">
    <text evidence="3">The sequence shown here is derived from an EMBL/GenBank/DDBJ whole genome shotgun (WGS) entry which is preliminary data.</text>
</comment>
<keyword evidence="1" id="KW-0732">Signal</keyword>
<organism evidence="3 4">
    <name type="scientific">Coprinellus micaceus</name>
    <name type="common">Glistening ink-cap mushroom</name>
    <name type="synonym">Coprinus micaceus</name>
    <dbReference type="NCBI Taxonomy" id="71717"/>
    <lineage>
        <taxon>Eukaryota</taxon>
        <taxon>Fungi</taxon>
        <taxon>Dikarya</taxon>
        <taxon>Basidiomycota</taxon>
        <taxon>Agaricomycotina</taxon>
        <taxon>Agaricomycetes</taxon>
        <taxon>Agaricomycetidae</taxon>
        <taxon>Agaricales</taxon>
        <taxon>Agaricineae</taxon>
        <taxon>Psathyrellaceae</taxon>
        <taxon>Coprinellus</taxon>
    </lineage>
</organism>
<dbReference type="STRING" id="71717.A0A4Y7TIG5"/>
<dbReference type="Proteomes" id="UP000298030">
    <property type="component" value="Unassembled WGS sequence"/>
</dbReference>
<sequence length="290" mass="29770">MFKSLTVVAVVASAALAQTVIPTGITDKCSTFLNSLNTDTSLQKCTTSLSTALSAFAPGAASTSSEAVTAALKDVCGDSVATACPTSVFASQITGFYAACSEELTSKPNADVVKIYDILYVVPPMREALCSKDDSGNWCVASAAAPAGSSADSLQAALYTKNGETYTPNTSTFTSNNIPFLFLNPDTTDLCTTCTRNVLNAYIKHESNLPYASGLNKSPLLGKQGELFTSVTEKCGDNFMNSEVKAAGGLSSGSNSILGGSSNAANGKPEVQGAIAAFAGVATLMFTALF</sequence>
<dbReference type="InterPro" id="IPR056146">
    <property type="entry name" value="DUF7729"/>
</dbReference>
<feature type="chain" id="PRO_5021475797" description="DUF7729 domain-containing protein" evidence="1">
    <location>
        <begin position="18"/>
        <end position="290"/>
    </location>
</feature>